<gene>
    <name evidence="7" type="ORF">ABS648_21170</name>
</gene>
<evidence type="ECO:0000256" key="4">
    <source>
        <dbReference type="ARBA" id="ARBA00023136"/>
    </source>
</evidence>
<evidence type="ECO:0000256" key="5">
    <source>
        <dbReference type="ARBA" id="ARBA00023237"/>
    </source>
</evidence>
<dbReference type="GO" id="GO:0009279">
    <property type="term" value="C:cell outer membrane"/>
    <property type="evidence" value="ECO:0007669"/>
    <property type="project" value="UniProtKB-SubCell"/>
</dbReference>
<dbReference type="RefSeq" id="WP_350446649.1">
    <property type="nucleotide sequence ID" value="NZ_CP158373.1"/>
</dbReference>
<keyword evidence="5" id="KW-0998">Cell outer membrane</keyword>
<feature type="chain" id="PRO_5043582855" evidence="6">
    <location>
        <begin position="23"/>
        <end position="260"/>
    </location>
</feature>
<evidence type="ECO:0000256" key="3">
    <source>
        <dbReference type="ARBA" id="ARBA00022729"/>
    </source>
</evidence>
<keyword evidence="3 6" id="KW-0732">Signal</keyword>
<dbReference type="Gene3D" id="2.40.160.10">
    <property type="entry name" value="Porin"/>
    <property type="match status" value="1"/>
</dbReference>
<organism evidence="7">
    <name type="scientific">Pseudomonas solani</name>
    <dbReference type="NCBI Taxonomy" id="2731552"/>
    <lineage>
        <taxon>Bacteria</taxon>
        <taxon>Pseudomonadati</taxon>
        <taxon>Pseudomonadota</taxon>
        <taxon>Gammaproteobacteria</taxon>
        <taxon>Pseudomonadales</taxon>
        <taxon>Pseudomonadaceae</taxon>
        <taxon>Pseudomonas</taxon>
    </lineage>
</organism>
<feature type="signal peptide" evidence="6">
    <location>
        <begin position="1"/>
        <end position="22"/>
    </location>
</feature>
<dbReference type="InterPro" id="IPR023614">
    <property type="entry name" value="Porin_dom_sf"/>
</dbReference>
<dbReference type="PANTHER" id="PTHR38776:SF1">
    <property type="entry name" value="MLTA-INTERACTING PROTEIN-RELATED"/>
    <property type="match status" value="1"/>
</dbReference>
<evidence type="ECO:0000256" key="6">
    <source>
        <dbReference type="SAM" id="SignalP"/>
    </source>
</evidence>
<evidence type="ECO:0000256" key="2">
    <source>
        <dbReference type="ARBA" id="ARBA00005722"/>
    </source>
</evidence>
<name>A0AAU7XXH6_9PSED</name>
<comment type="subcellular location">
    <subcellularLocation>
        <location evidence="1">Cell outer membrane</location>
    </subcellularLocation>
</comment>
<reference evidence="7" key="1">
    <citation type="submission" date="2023-08" db="EMBL/GenBank/DDBJ databases">
        <title>Increased levels of nutrients transform a symbiont into a lethal pathobiont.</title>
        <authorList>
            <person name="Lachnit T."/>
            <person name="Ulrich L."/>
            <person name="Willmer F.M."/>
            <person name="Hasenbein T."/>
            <person name="Steiner L.X."/>
            <person name="Wolters M."/>
            <person name="Herbst E.M."/>
            <person name="Deines P."/>
        </authorList>
    </citation>
    <scope>NUCLEOTIDE SEQUENCE</scope>
    <source>
        <strain evidence="7">T3</strain>
    </source>
</reference>
<dbReference type="Pfam" id="PF06629">
    <property type="entry name" value="MipA"/>
    <property type="match status" value="1"/>
</dbReference>
<sequence length="260" mass="28472">MLRLHPTLLCSGLLLMSAPLHAEDWQYQLSAGLANLPRYSGSNEWVTTPLLDARLEIPQGFFLGIKDGLGWQYAQDGFGFNLHLGSSDRRKDSRSRFHGSDRLEGMGSIKQRGQLGIAVSYDIGPVTLGTSLEHALKKDSDRDTGSAYNLLELSLGGTLVEGAYGRLDASLSSRFGDDDYLRTWYGVSRTQASRSRFGTHDTDAGLVSSGAALSWTYPLSTNMDLVTALDVQRLMGDAADSPLTERRTQAALATQIDYRF</sequence>
<dbReference type="InterPro" id="IPR010583">
    <property type="entry name" value="MipA"/>
</dbReference>
<dbReference type="PANTHER" id="PTHR38776">
    <property type="entry name" value="MLTA-INTERACTING PROTEIN-RELATED"/>
    <property type="match status" value="1"/>
</dbReference>
<evidence type="ECO:0000256" key="1">
    <source>
        <dbReference type="ARBA" id="ARBA00004442"/>
    </source>
</evidence>
<accession>A0AAU7XXH6</accession>
<dbReference type="AlphaFoldDB" id="A0AAU7XXH6"/>
<dbReference type="SUPFAM" id="SSF56935">
    <property type="entry name" value="Porins"/>
    <property type="match status" value="1"/>
</dbReference>
<dbReference type="EMBL" id="CP158373">
    <property type="protein sequence ID" value="XBY62452.1"/>
    <property type="molecule type" value="Genomic_DNA"/>
</dbReference>
<protein>
    <submittedName>
        <fullName evidence="7">MipA/OmpV family protein</fullName>
    </submittedName>
</protein>
<proteinExistence type="inferred from homology"/>
<keyword evidence="4" id="KW-0472">Membrane</keyword>
<evidence type="ECO:0000313" key="7">
    <source>
        <dbReference type="EMBL" id="XBY62452.1"/>
    </source>
</evidence>
<comment type="similarity">
    <text evidence="2">Belongs to the MipA/OmpV family.</text>
</comment>